<feature type="compositionally biased region" description="Basic residues" evidence="1">
    <location>
        <begin position="164"/>
        <end position="175"/>
    </location>
</feature>
<dbReference type="GO" id="GO:0016887">
    <property type="term" value="F:ATP hydrolysis activity"/>
    <property type="evidence" value="ECO:0007669"/>
    <property type="project" value="InterPro"/>
</dbReference>
<dbReference type="Pfam" id="PF00005">
    <property type="entry name" value="ABC_tran"/>
    <property type="match status" value="1"/>
</dbReference>
<protein>
    <submittedName>
        <fullName evidence="3">Putative ABC transporter ATP-binding protein YjjK</fullName>
    </submittedName>
</protein>
<accession>A0A1B2AGC7</accession>
<sequence>MAAQYAYVMKDMTKTFPGAQKPVLSNINLQFYQGAKIGIVGPNGAGKSTLIKIMAGIDKDFTGEAWPGENITVGYLEQEPELDESKTVLENVKDGARATADMVERFNAIGMEMAEPDADHGARGRYRRSACRRYSGCRQQAVRCRGSGREQPRKCGRVAATSRRGPHSRRRRRVRQGSGWWQRQRARARARVARFGRGQGRQYEYRRPGQPASCPRDRLCAFERRGDRRGSRQ</sequence>
<dbReference type="SUPFAM" id="SSF52540">
    <property type="entry name" value="P-loop containing nucleoside triphosphate hydrolases"/>
    <property type="match status" value="1"/>
</dbReference>
<evidence type="ECO:0000256" key="1">
    <source>
        <dbReference type="SAM" id="MobiDB-lite"/>
    </source>
</evidence>
<proteinExistence type="predicted"/>
<gene>
    <name evidence="3" type="primary">yjjK</name>
    <name evidence="3" type="ORF">A6F68_02709</name>
</gene>
<dbReference type="KEGG" id="ado:A6F68_02709"/>
<evidence type="ECO:0000259" key="2">
    <source>
        <dbReference type="Pfam" id="PF00005"/>
    </source>
</evidence>
<name>A0A1B2AGC7_9SPHN</name>
<feature type="region of interest" description="Disordered" evidence="1">
    <location>
        <begin position="157"/>
        <end position="181"/>
    </location>
</feature>
<keyword evidence="3" id="KW-0547">Nucleotide-binding</keyword>
<feature type="compositionally biased region" description="Basic and acidic residues" evidence="1">
    <location>
        <begin position="215"/>
        <end position="233"/>
    </location>
</feature>
<dbReference type="InterPro" id="IPR027417">
    <property type="entry name" value="P-loop_NTPase"/>
</dbReference>
<dbReference type="AlphaFoldDB" id="A0A1B2AGC7"/>
<dbReference type="Gene3D" id="3.40.50.300">
    <property type="entry name" value="P-loop containing nucleotide triphosphate hydrolases"/>
    <property type="match status" value="1"/>
</dbReference>
<feature type="domain" description="ABC transporter" evidence="2">
    <location>
        <begin position="24"/>
        <end position="111"/>
    </location>
</feature>
<dbReference type="GO" id="GO:0005524">
    <property type="term" value="F:ATP binding"/>
    <property type="evidence" value="ECO:0007669"/>
    <property type="project" value="UniProtKB-KW"/>
</dbReference>
<keyword evidence="3" id="KW-0067">ATP-binding</keyword>
<evidence type="ECO:0000313" key="4">
    <source>
        <dbReference type="Proteomes" id="UP000092932"/>
    </source>
</evidence>
<reference evidence="3 4" key="1">
    <citation type="submission" date="2016-07" db="EMBL/GenBank/DDBJ databases">
        <title>Complete genome sequence of Altererythrobacter dongtanensis KCTC 22672, a type strain with esterase isolated from tidal flat.</title>
        <authorList>
            <person name="Cheng H."/>
            <person name="Wu Y.-H."/>
            <person name="Zhou P."/>
            <person name="Huo Y.-Y."/>
            <person name="Wang C.-S."/>
            <person name="Xu X.-W."/>
        </authorList>
    </citation>
    <scope>NUCLEOTIDE SEQUENCE [LARGE SCALE GENOMIC DNA]</scope>
    <source>
        <strain evidence="3 4">KCTC 22672</strain>
    </source>
</reference>
<dbReference type="Proteomes" id="UP000092932">
    <property type="component" value="Chromosome"/>
</dbReference>
<dbReference type="EMBL" id="CP016591">
    <property type="protein sequence ID" value="ANY21199.1"/>
    <property type="molecule type" value="Genomic_DNA"/>
</dbReference>
<dbReference type="PATRIC" id="fig|692370.5.peg.2717"/>
<feature type="region of interest" description="Disordered" evidence="1">
    <location>
        <begin position="199"/>
        <end position="233"/>
    </location>
</feature>
<organism evidence="3 4">
    <name type="scientific">Tsuneonella dongtanensis</name>
    <dbReference type="NCBI Taxonomy" id="692370"/>
    <lineage>
        <taxon>Bacteria</taxon>
        <taxon>Pseudomonadati</taxon>
        <taxon>Pseudomonadota</taxon>
        <taxon>Alphaproteobacteria</taxon>
        <taxon>Sphingomonadales</taxon>
        <taxon>Erythrobacteraceae</taxon>
        <taxon>Tsuneonella</taxon>
    </lineage>
</organism>
<dbReference type="GO" id="GO:0045900">
    <property type="term" value="P:negative regulation of translational elongation"/>
    <property type="evidence" value="ECO:0007669"/>
    <property type="project" value="InterPro"/>
</dbReference>
<dbReference type="PANTHER" id="PTHR43858:SF1">
    <property type="entry name" value="ABC TRANSPORTER-RELATED PROTEIN"/>
    <property type="match status" value="1"/>
</dbReference>
<dbReference type="PANTHER" id="PTHR43858">
    <property type="entry name" value="ENERGY-DEPENDENT TRANSLATIONAL THROTTLE PROTEIN ETTA"/>
    <property type="match status" value="1"/>
</dbReference>
<dbReference type="STRING" id="692370.A6F68_02709"/>
<dbReference type="InterPro" id="IPR022374">
    <property type="entry name" value="EttA"/>
</dbReference>
<evidence type="ECO:0000313" key="3">
    <source>
        <dbReference type="EMBL" id="ANY21199.1"/>
    </source>
</evidence>
<keyword evidence="4" id="KW-1185">Reference proteome</keyword>
<dbReference type="InterPro" id="IPR003439">
    <property type="entry name" value="ABC_transporter-like_ATP-bd"/>
</dbReference>